<dbReference type="Gene3D" id="3.30.300.20">
    <property type="match status" value="1"/>
</dbReference>
<accession>A0ABQ6Z4X4</accession>
<evidence type="ECO:0000313" key="2">
    <source>
        <dbReference type="Proteomes" id="UP000788419"/>
    </source>
</evidence>
<dbReference type="RefSeq" id="WP_162410906.1">
    <property type="nucleotide sequence ID" value="NZ_PDWN01000012.1"/>
</dbReference>
<dbReference type="EMBL" id="PDWN01000012">
    <property type="protein sequence ID" value="KAF1693234.1"/>
    <property type="molecule type" value="Genomic_DNA"/>
</dbReference>
<protein>
    <submittedName>
        <fullName evidence="1">Peroxiredoxin</fullName>
    </submittedName>
</protein>
<dbReference type="Pfam" id="PF02566">
    <property type="entry name" value="OsmC"/>
    <property type="match status" value="1"/>
</dbReference>
<dbReference type="InterPro" id="IPR036102">
    <property type="entry name" value="OsmC/Ohrsf"/>
</dbReference>
<proteinExistence type="predicted"/>
<dbReference type="InterPro" id="IPR015946">
    <property type="entry name" value="KH_dom-like_a/b"/>
</dbReference>
<dbReference type="InterPro" id="IPR003718">
    <property type="entry name" value="OsmC/Ohr_fam"/>
</dbReference>
<reference evidence="1 2" key="1">
    <citation type="submission" date="2017-10" db="EMBL/GenBank/DDBJ databases">
        <title>Whole genome sequencing of members of genus Pseudoxanthomonas.</title>
        <authorList>
            <person name="Kumar S."/>
            <person name="Bansal K."/>
            <person name="Kaur A."/>
            <person name="Patil P."/>
            <person name="Sharma S."/>
            <person name="Patil P.B."/>
        </authorList>
    </citation>
    <scope>NUCLEOTIDE SEQUENCE [LARGE SCALE GENOMIC DNA]</scope>
    <source>
        <strain evidence="1 2">DSM 17801</strain>
    </source>
</reference>
<name>A0ABQ6Z4X4_9GAMM</name>
<comment type="caution">
    <text evidence="1">The sequence shown here is derived from an EMBL/GenBank/DDBJ whole genome shotgun (WGS) entry which is preliminary data.</text>
</comment>
<dbReference type="SUPFAM" id="SSF82784">
    <property type="entry name" value="OsmC-like"/>
    <property type="match status" value="1"/>
</dbReference>
<dbReference type="Proteomes" id="UP000788419">
    <property type="component" value="Unassembled WGS sequence"/>
</dbReference>
<organism evidence="1 2">
    <name type="scientific">Pseudoxanthomonas daejeonensis</name>
    <dbReference type="NCBI Taxonomy" id="266062"/>
    <lineage>
        <taxon>Bacteria</taxon>
        <taxon>Pseudomonadati</taxon>
        <taxon>Pseudomonadota</taxon>
        <taxon>Gammaproteobacteria</taxon>
        <taxon>Lysobacterales</taxon>
        <taxon>Lysobacteraceae</taxon>
        <taxon>Pseudoxanthomonas</taxon>
    </lineage>
</organism>
<evidence type="ECO:0000313" key="1">
    <source>
        <dbReference type="EMBL" id="KAF1693234.1"/>
    </source>
</evidence>
<sequence>MEETRQVGVTLHQEAADASGYAFRVAFDDSTIPELSTDESPPLGLGGGPDPSRLLVAAVANCLSASLLFALRKFHNAPGPLTTHATATLSRNAAGRWRVTHIHAQLRLAEAAADHRQLERLLAQFEDFCIVTESVRQGVPVSVGVADAQGAHLHGAVAPAG</sequence>
<keyword evidence="2" id="KW-1185">Reference proteome</keyword>
<gene>
    <name evidence="1" type="ORF">CSC65_12375</name>
</gene>